<feature type="non-terminal residue" evidence="5">
    <location>
        <position position="187"/>
    </location>
</feature>
<dbReference type="Proteomes" id="UP000030745">
    <property type="component" value="Unassembled WGS sequence"/>
</dbReference>
<evidence type="ECO:0000256" key="1">
    <source>
        <dbReference type="ARBA" id="ARBA00022723"/>
    </source>
</evidence>
<accession>A0A067BK66</accession>
<dbReference type="CDD" id="cd00051">
    <property type="entry name" value="EFh"/>
    <property type="match status" value="1"/>
</dbReference>
<sequence length="187" mass="21694">MGDAMRKAIAAYDKRSGEQPYNALEFLKQLDRKKRLRLPPWAFKTFLAENSIVDFRLKEKEVAAVVAHFECQYDDGDAGVDYEQFARWLQPSLHYDVAELHDQLKHLFKKTKLKWRDIFKEMDADGNGIVTRLEFKEALRELGMPVTDAQLRCLMDEYDTDGDGKMAYDEFLRALGQDKDDSDGTET</sequence>
<dbReference type="STRING" id="695850.A0A067BK66"/>
<dbReference type="InterPro" id="IPR018247">
    <property type="entry name" value="EF_Hand_1_Ca_BS"/>
</dbReference>
<dbReference type="KEGG" id="spar:SPRG_15965"/>
<feature type="domain" description="EF-hand" evidence="4">
    <location>
        <begin position="146"/>
        <end position="181"/>
    </location>
</feature>
<dbReference type="GO" id="GO:0005509">
    <property type="term" value="F:calcium ion binding"/>
    <property type="evidence" value="ECO:0007669"/>
    <property type="project" value="InterPro"/>
</dbReference>
<dbReference type="InterPro" id="IPR002048">
    <property type="entry name" value="EF_hand_dom"/>
</dbReference>
<proteinExistence type="predicted"/>
<dbReference type="PROSITE" id="PS50222">
    <property type="entry name" value="EF_HAND_2"/>
    <property type="match status" value="2"/>
</dbReference>
<keyword evidence="6" id="KW-1185">Reference proteome</keyword>
<dbReference type="Pfam" id="PF13499">
    <property type="entry name" value="EF-hand_7"/>
    <property type="match status" value="1"/>
</dbReference>
<feature type="domain" description="EF-hand" evidence="4">
    <location>
        <begin position="110"/>
        <end position="145"/>
    </location>
</feature>
<dbReference type="InterPro" id="IPR011992">
    <property type="entry name" value="EF-hand-dom_pair"/>
</dbReference>
<dbReference type="Gene3D" id="1.10.238.10">
    <property type="entry name" value="EF-hand"/>
    <property type="match status" value="1"/>
</dbReference>
<dbReference type="RefSeq" id="XP_012210716.1">
    <property type="nucleotide sequence ID" value="XM_012355326.1"/>
</dbReference>
<dbReference type="PANTHER" id="PTHR34524">
    <property type="entry name" value="CALCYPHOSIN"/>
    <property type="match status" value="1"/>
</dbReference>
<protein>
    <recommendedName>
        <fullName evidence="4">EF-hand domain-containing protein</fullName>
    </recommendedName>
</protein>
<dbReference type="EMBL" id="KK583417">
    <property type="protein sequence ID" value="KDO18583.1"/>
    <property type="molecule type" value="Genomic_DNA"/>
</dbReference>
<name>A0A067BK66_SAPPC</name>
<dbReference type="OrthoDB" id="26525at2759"/>
<gene>
    <name evidence="5" type="ORF">SPRG_15965</name>
</gene>
<reference evidence="5 6" key="1">
    <citation type="journal article" date="2013" name="PLoS Genet.">
        <title>Distinctive expansion of potential virulence genes in the genome of the oomycete fish pathogen Saprolegnia parasitica.</title>
        <authorList>
            <person name="Jiang R.H."/>
            <person name="de Bruijn I."/>
            <person name="Haas B.J."/>
            <person name="Belmonte R."/>
            <person name="Lobach L."/>
            <person name="Christie J."/>
            <person name="van den Ackerveken G."/>
            <person name="Bottin A."/>
            <person name="Bulone V."/>
            <person name="Diaz-Moreno S.M."/>
            <person name="Dumas B."/>
            <person name="Fan L."/>
            <person name="Gaulin E."/>
            <person name="Govers F."/>
            <person name="Grenville-Briggs L.J."/>
            <person name="Horner N.R."/>
            <person name="Levin J.Z."/>
            <person name="Mammella M."/>
            <person name="Meijer H.J."/>
            <person name="Morris P."/>
            <person name="Nusbaum C."/>
            <person name="Oome S."/>
            <person name="Phillips A.J."/>
            <person name="van Rooyen D."/>
            <person name="Rzeszutek E."/>
            <person name="Saraiva M."/>
            <person name="Secombes C.J."/>
            <person name="Seidl M.F."/>
            <person name="Snel B."/>
            <person name="Stassen J.H."/>
            <person name="Sykes S."/>
            <person name="Tripathy S."/>
            <person name="van den Berg H."/>
            <person name="Vega-Arreguin J.C."/>
            <person name="Wawra S."/>
            <person name="Young S.K."/>
            <person name="Zeng Q."/>
            <person name="Dieguez-Uribeondo J."/>
            <person name="Russ C."/>
            <person name="Tyler B.M."/>
            <person name="van West P."/>
        </authorList>
    </citation>
    <scope>NUCLEOTIDE SEQUENCE [LARGE SCALE GENOMIC DNA]</scope>
    <source>
        <strain evidence="5 6">CBS 223.65</strain>
    </source>
</reference>
<evidence type="ECO:0000259" key="4">
    <source>
        <dbReference type="PROSITE" id="PS50222"/>
    </source>
</evidence>
<dbReference type="AlphaFoldDB" id="A0A067BK66"/>
<dbReference type="SUPFAM" id="SSF47473">
    <property type="entry name" value="EF-hand"/>
    <property type="match status" value="1"/>
</dbReference>
<dbReference type="VEuPathDB" id="FungiDB:SPRG_15965"/>
<dbReference type="InterPro" id="IPR051581">
    <property type="entry name" value="Ca-bind"/>
</dbReference>
<evidence type="ECO:0000313" key="6">
    <source>
        <dbReference type="Proteomes" id="UP000030745"/>
    </source>
</evidence>
<keyword evidence="2" id="KW-0677">Repeat</keyword>
<dbReference type="PANTHER" id="PTHR34524:SF6">
    <property type="entry name" value="CALCYPHOSINE LIKE"/>
    <property type="match status" value="1"/>
</dbReference>
<dbReference type="GeneID" id="24137635"/>
<organism evidence="5 6">
    <name type="scientific">Saprolegnia parasitica (strain CBS 223.65)</name>
    <dbReference type="NCBI Taxonomy" id="695850"/>
    <lineage>
        <taxon>Eukaryota</taxon>
        <taxon>Sar</taxon>
        <taxon>Stramenopiles</taxon>
        <taxon>Oomycota</taxon>
        <taxon>Saprolegniomycetes</taxon>
        <taxon>Saprolegniales</taxon>
        <taxon>Saprolegniaceae</taxon>
        <taxon>Saprolegnia</taxon>
    </lineage>
</organism>
<evidence type="ECO:0000256" key="2">
    <source>
        <dbReference type="ARBA" id="ARBA00022737"/>
    </source>
</evidence>
<dbReference type="PROSITE" id="PS00018">
    <property type="entry name" value="EF_HAND_1"/>
    <property type="match status" value="2"/>
</dbReference>
<keyword evidence="1" id="KW-0479">Metal-binding</keyword>
<evidence type="ECO:0000256" key="3">
    <source>
        <dbReference type="ARBA" id="ARBA00022837"/>
    </source>
</evidence>
<keyword evidence="3" id="KW-0106">Calcium</keyword>
<evidence type="ECO:0000313" key="5">
    <source>
        <dbReference type="EMBL" id="KDO18583.1"/>
    </source>
</evidence>
<dbReference type="SMART" id="SM00054">
    <property type="entry name" value="EFh"/>
    <property type="match status" value="2"/>
</dbReference>